<evidence type="ECO:0000256" key="5">
    <source>
        <dbReference type="ARBA" id="ARBA00023242"/>
    </source>
</evidence>
<comment type="subcellular location">
    <subcellularLocation>
        <location evidence="1">Nucleus</location>
    </subcellularLocation>
</comment>
<feature type="domain" description="BHLH" evidence="6">
    <location>
        <begin position="143"/>
        <end position="192"/>
    </location>
</feature>
<dbReference type="Proteomes" id="UP000327013">
    <property type="component" value="Chromosome 1"/>
</dbReference>
<dbReference type="InterPro" id="IPR045843">
    <property type="entry name" value="IND-like"/>
</dbReference>
<dbReference type="OrthoDB" id="1921534at2759"/>
<protein>
    <recommendedName>
        <fullName evidence="6">BHLH domain-containing protein</fullName>
    </recommendedName>
</protein>
<evidence type="ECO:0000256" key="2">
    <source>
        <dbReference type="ARBA" id="ARBA00023015"/>
    </source>
</evidence>
<name>A0A5N6QA24_9ROSI</name>
<dbReference type="PROSITE" id="PS50888">
    <property type="entry name" value="BHLH"/>
    <property type="match status" value="1"/>
</dbReference>
<keyword evidence="3" id="KW-0238">DNA-binding</keyword>
<dbReference type="EMBL" id="CM017321">
    <property type="protein sequence ID" value="KAE7996025.1"/>
    <property type="molecule type" value="Genomic_DNA"/>
</dbReference>
<gene>
    <name evidence="7" type="ORF">FH972_000774</name>
</gene>
<proteinExistence type="predicted"/>
<evidence type="ECO:0000313" key="8">
    <source>
        <dbReference type="Proteomes" id="UP000327013"/>
    </source>
</evidence>
<keyword evidence="8" id="KW-1185">Reference proteome</keyword>
<dbReference type="PANTHER" id="PTHR45914:SF24">
    <property type="entry name" value="BHLH DOMAIN-CONTAINING PROTEIN"/>
    <property type="match status" value="1"/>
</dbReference>
<keyword evidence="4" id="KW-0804">Transcription</keyword>
<dbReference type="PANTHER" id="PTHR45914">
    <property type="entry name" value="TRANSCRIPTION FACTOR HEC3-RELATED"/>
    <property type="match status" value="1"/>
</dbReference>
<dbReference type="SMART" id="SM00353">
    <property type="entry name" value="HLH"/>
    <property type="match status" value="1"/>
</dbReference>
<evidence type="ECO:0000259" key="6">
    <source>
        <dbReference type="PROSITE" id="PS50888"/>
    </source>
</evidence>
<organism evidence="7 8">
    <name type="scientific">Carpinus fangiana</name>
    <dbReference type="NCBI Taxonomy" id="176857"/>
    <lineage>
        <taxon>Eukaryota</taxon>
        <taxon>Viridiplantae</taxon>
        <taxon>Streptophyta</taxon>
        <taxon>Embryophyta</taxon>
        <taxon>Tracheophyta</taxon>
        <taxon>Spermatophyta</taxon>
        <taxon>Magnoliopsida</taxon>
        <taxon>eudicotyledons</taxon>
        <taxon>Gunneridae</taxon>
        <taxon>Pentapetalae</taxon>
        <taxon>rosids</taxon>
        <taxon>fabids</taxon>
        <taxon>Fagales</taxon>
        <taxon>Betulaceae</taxon>
        <taxon>Carpinus</taxon>
    </lineage>
</organism>
<dbReference type="GO" id="GO:0046983">
    <property type="term" value="F:protein dimerization activity"/>
    <property type="evidence" value="ECO:0007669"/>
    <property type="project" value="InterPro"/>
</dbReference>
<sequence>MALSFCSSWDSLEHHFNQDMTSFQPELLSFPDTCVDHPILHPQEFFYADNYTNQLPYLPTPSDYLLSLSQEIFPLYPEAQMSFGNQYFSNFTPGFFDESYAPNPGLVPEPVPEVVAPSPEMAFPCGSPPDQSILKKPPNNYKESLSAQSIAARERRRKIAEKTQELGKRVPGGNKMNTAEMFQAAFKYVKYLQAQITILESMGSIQETKELQDLLASPIIQEKLYSKEKCLVPKEFLQTLPNSHEFQ</sequence>
<dbReference type="InterPro" id="IPR011598">
    <property type="entry name" value="bHLH_dom"/>
</dbReference>
<evidence type="ECO:0000313" key="7">
    <source>
        <dbReference type="EMBL" id="KAE7996025.1"/>
    </source>
</evidence>
<reference evidence="7 8" key="1">
    <citation type="submission" date="2019-06" db="EMBL/GenBank/DDBJ databases">
        <title>A chromosomal-level reference genome of Carpinus fangiana (Coryloideae, Betulaceae).</title>
        <authorList>
            <person name="Yang X."/>
            <person name="Wang Z."/>
            <person name="Zhang L."/>
            <person name="Hao G."/>
            <person name="Liu J."/>
            <person name="Yang Y."/>
        </authorList>
    </citation>
    <scope>NUCLEOTIDE SEQUENCE [LARGE SCALE GENOMIC DNA]</scope>
    <source>
        <strain evidence="7">Cfa_2016G</strain>
        <tissue evidence="7">Leaf</tissue>
    </source>
</reference>
<dbReference type="AlphaFoldDB" id="A0A5N6QA24"/>
<keyword evidence="5" id="KW-0539">Nucleus</keyword>
<dbReference type="GO" id="GO:0003700">
    <property type="term" value="F:DNA-binding transcription factor activity"/>
    <property type="evidence" value="ECO:0007669"/>
    <property type="project" value="InterPro"/>
</dbReference>
<dbReference type="GO" id="GO:0003677">
    <property type="term" value="F:DNA binding"/>
    <property type="evidence" value="ECO:0007669"/>
    <property type="project" value="UniProtKB-KW"/>
</dbReference>
<accession>A0A5N6QA24</accession>
<evidence type="ECO:0000256" key="4">
    <source>
        <dbReference type="ARBA" id="ARBA00023163"/>
    </source>
</evidence>
<dbReference type="InterPro" id="IPR036638">
    <property type="entry name" value="HLH_DNA-bd_sf"/>
</dbReference>
<dbReference type="SUPFAM" id="SSF47459">
    <property type="entry name" value="HLH, helix-loop-helix DNA-binding domain"/>
    <property type="match status" value="1"/>
</dbReference>
<evidence type="ECO:0000256" key="1">
    <source>
        <dbReference type="ARBA" id="ARBA00004123"/>
    </source>
</evidence>
<dbReference type="Gene3D" id="4.10.280.10">
    <property type="entry name" value="Helix-loop-helix DNA-binding domain"/>
    <property type="match status" value="1"/>
</dbReference>
<dbReference type="GO" id="GO:0005634">
    <property type="term" value="C:nucleus"/>
    <property type="evidence" value="ECO:0007669"/>
    <property type="project" value="UniProtKB-SubCell"/>
</dbReference>
<keyword evidence="2" id="KW-0805">Transcription regulation</keyword>
<evidence type="ECO:0000256" key="3">
    <source>
        <dbReference type="ARBA" id="ARBA00023125"/>
    </source>
</evidence>
<dbReference type="Pfam" id="PF00010">
    <property type="entry name" value="HLH"/>
    <property type="match status" value="1"/>
</dbReference>